<feature type="domain" description="HhH-GPD" evidence="10">
    <location>
        <begin position="123"/>
        <end position="277"/>
    </location>
</feature>
<dbReference type="Pfam" id="PF07934">
    <property type="entry name" value="OGG_N"/>
    <property type="match status" value="1"/>
</dbReference>
<dbReference type="GO" id="GO:0006284">
    <property type="term" value="P:base-excision repair"/>
    <property type="evidence" value="ECO:0007669"/>
    <property type="project" value="InterPro"/>
</dbReference>
<evidence type="ECO:0000313" key="11">
    <source>
        <dbReference type="EMBL" id="QNM04708.1"/>
    </source>
</evidence>
<keyword evidence="6" id="KW-0456">Lyase</keyword>
<dbReference type="Gene3D" id="1.10.340.30">
    <property type="entry name" value="Hypothetical protein, domain 2"/>
    <property type="match status" value="1"/>
</dbReference>
<keyword evidence="4" id="KW-0378">Hydrolase</keyword>
<comment type="catalytic activity">
    <reaction evidence="9">
        <text>2'-deoxyribonucleotide-(2'-deoxyribose 5'-phosphate)-2'-deoxyribonucleotide-DNA = a 3'-end 2'-deoxyribonucleotide-(2,3-dehydro-2,3-deoxyribose 5'-phosphate)-DNA + a 5'-end 5'-phospho-2'-deoxyribonucleoside-DNA + H(+)</text>
        <dbReference type="Rhea" id="RHEA:66592"/>
        <dbReference type="Rhea" id="RHEA-COMP:13180"/>
        <dbReference type="Rhea" id="RHEA-COMP:16897"/>
        <dbReference type="Rhea" id="RHEA-COMP:17067"/>
        <dbReference type="ChEBI" id="CHEBI:15378"/>
        <dbReference type="ChEBI" id="CHEBI:136412"/>
        <dbReference type="ChEBI" id="CHEBI:157695"/>
        <dbReference type="ChEBI" id="CHEBI:167181"/>
        <dbReference type="EC" id="4.2.99.18"/>
    </reaction>
</comment>
<dbReference type="InterPro" id="IPR003265">
    <property type="entry name" value="HhH-GPD_domain"/>
</dbReference>
<dbReference type="SMART" id="SM00478">
    <property type="entry name" value="ENDO3c"/>
    <property type="match status" value="1"/>
</dbReference>
<reference evidence="11 12" key="1">
    <citation type="submission" date="2020-08" db="EMBL/GenBank/DDBJ databases">
        <authorList>
            <person name="Liu C."/>
            <person name="Sun Q."/>
        </authorList>
    </citation>
    <scope>NUCLEOTIDE SEQUENCE [LARGE SCALE GENOMIC DNA]</scope>
    <source>
        <strain evidence="11 12">NSJ-38</strain>
    </source>
</reference>
<dbReference type="Pfam" id="PF00730">
    <property type="entry name" value="HhH-GPD"/>
    <property type="match status" value="1"/>
</dbReference>
<keyword evidence="8" id="KW-0326">Glycosidase</keyword>
<keyword evidence="5" id="KW-0234">DNA repair</keyword>
<gene>
    <name evidence="11" type="ORF">H9Q78_09590</name>
</gene>
<dbReference type="KEGG" id="qdo:H9Q78_09590"/>
<evidence type="ECO:0000256" key="2">
    <source>
        <dbReference type="ARBA" id="ARBA00012720"/>
    </source>
</evidence>
<evidence type="ECO:0000313" key="12">
    <source>
        <dbReference type="Proteomes" id="UP000515823"/>
    </source>
</evidence>
<proteinExistence type="inferred from homology"/>
<comment type="similarity">
    <text evidence="1">Belongs to the type-1 OGG1 family.</text>
</comment>
<dbReference type="InterPro" id="IPR012904">
    <property type="entry name" value="OGG_N"/>
</dbReference>
<evidence type="ECO:0000256" key="4">
    <source>
        <dbReference type="ARBA" id="ARBA00022801"/>
    </source>
</evidence>
<dbReference type="GO" id="GO:0140078">
    <property type="term" value="F:class I DNA-(apurinic or apyrimidinic site) endonuclease activity"/>
    <property type="evidence" value="ECO:0007669"/>
    <property type="project" value="UniProtKB-EC"/>
</dbReference>
<dbReference type="InterPro" id="IPR052054">
    <property type="entry name" value="Oxidative_DNA_repair_enzyme"/>
</dbReference>
<keyword evidence="3" id="KW-0227">DNA damage</keyword>
<evidence type="ECO:0000256" key="8">
    <source>
        <dbReference type="ARBA" id="ARBA00023295"/>
    </source>
</evidence>
<dbReference type="RefSeq" id="WP_249301299.1">
    <property type="nucleotide sequence ID" value="NZ_CP060634.1"/>
</dbReference>
<dbReference type="Gene3D" id="3.30.310.260">
    <property type="match status" value="1"/>
</dbReference>
<dbReference type="EC" id="4.2.99.18" evidence="2"/>
<dbReference type="GO" id="GO:0003684">
    <property type="term" value="F:damaged DNA binding"/>
    <property type="evidence" value="ECO:0007669"/>
    <property type="project" value="InterPro"/>
</dbReference>
<accession>A0A7G9G1M6</accession>
<evidence type="ECO:0000256" key="1">
    <source>
        <dbReference type="ARBA" id="ARBA00010679"/>
    </source>
</evidence>
<dbReference type="CDD" id="cd00056">
    <property type="entry name" value="ENDO3c"/>
    <property type="match status" value="1"/>
</dbReference>
<dbReference type="SUPFAM" id="SSF48150">
    <property type="entry name" value="DNA-glycosylase"/>
    <property type="match status" value="1"/>
</dbReference>
<dbReference type="Gene3D" id="1.10.1670.10">
    <property type="entry name" value="Helix-hairpin-Helix base-excision DNA repair enzymes (C-terminal)"/>
    <property type="match status" value="1"/>
</dbReference>
<dbReference type="InterPro" id="IPR011257">
    <property type="entry name" value="DNA_glycosylase"/>
</dbReference>
<evidence type="ECO:0000256" key="6">
    <source>
        <dbReference type="ARBA" id="ARBA00023239"/>
    </source>
</evidence>
<evidence type="ECO:0000256" key="9">
    <source>
        <dbReference type="ARBA" id="ARBA00044632"/>
    </source>
</evidence>
<dbReference type="Proteomes" id="UP000515823">
    <property type="component" value="Chromosome"/>
</dbReference>
<organism evidence="11 12">
    <name type="scientific">Qiania dongpingensis</name>
    <dbReference type="NCBI Taxonomy" id="2763669"/>
    <lineage>
        <taxon>Bacteria</taxon>
        <taxon>Bacillati</taxon>
        <taxon>Bacillota</taxon>
        <taxon>Clostridia</taxon>
        <taxon>Lachnospirales</taxon>
        <taxon>Lachnospiraceae</taxon>
        <taxon>Qiania</taxon>
    </lineage>
</organism>
<dbReference type="PANTHER" id="PTHR10242:SF2">
    <property type="entry name" value="N-GLYCOSYLASE_DNA LYASE"/>
    <property type="match status" value="1"/>
</dbReference>
<evidence type="ECO:0000259" key="10">
    <source>
        <dbReference type="SMART" id="SM00478"/>
    </source>
</evidence>
<evidence type="ECO:0000256" key="7">
    <source>
        <dbReference type="ARBA" id="ARBA00023268"/>
    </source>
</evidence>
<dbReference type="GO" id="GO:0006289">
    <property type="term" value="P:nucleotide-excision repair"/>
    <property type="evidence" value="ECO:0007669"/>
    <property type="project" value="InterPro"/>
</dbReference>
<protein>
    <recommendedName>
        <fullName evidence="2">DNA-(apurinic or apyrimidinic site) lyase</fullName>
        <ecNumber evidence="2">4.2.99.18</ecNumber>
    </recommendedName>
</protein>
<evidence type="ECO:0000256" key="3">
    <source>
        <dbReference type="ARBA" id="ARBA00022763"/>
    </source>
</evidence>
<keyword evidence="12" id="KW-1185">Reference proteome</keyword>
<dbReference type="GO" id="GO:0008534">
    <property type="term" value="F:oxidized purine nucleobase lesion DNA N-glycosylase activity"/>
    <property type="evidence" value="ECO:0007669"/>
    <property type="project" value="InterPro"/>
</dbReference>
<dbReference type="PANTHER" id="PTHR10242">
    <property type="entry name" value="8-OXOGUANINE DNA GLYCOSYLASE"/>
    <property type="match status" value="1"/>
</dbReference>
<dbReference type="InterPro" id="IPR023170">
    <property type="entry name" value="HhH_base_excis_C"/>
</dbReference>
<sequence length="282" mass="32108">MIVKTLADFNLKQIAASGQCFRLEETAPGRFHLLASDQYLEILDMGGREDTPVGEPYRTYGFSCTEQDFEEFWSPYFDLSADYGAVKRLVPERDRYLRNAVSFGGGIRILRQDLWETMVTFLISQQNNIPRIRRCIRLLCKNYGNAVTDSSGQIHYGFPGPDKLASASEDELRNCNLGYRAKYIQKTAQDVSDGSFCLESVRHMDYPAAREALMSCYGIGAKVADCICLFALHHIEAFPIDTHIRQVLEREYPQGFPVSCYNGCAGILQQYIFYYELFHSGK</sequence>
<dbReference type="AlphaFoldDB" id="A0A7G9G1M6"/>
<keyword evidence="7" id="KW-0511">Multifunctional enzyme</keyword>
<dbReference type="EMBL" id="CP060634">
    <property type="protein sequence ID" value="QNM04708.1"/>
    <property type="molecule type" value="Genomic_DNA"/>
</dbReference>
<name>A0A7G9G1M6_9FIRM</name>
<evidence type="ECO:0000256" key="5">
    <source>
        <dbReference type="ARBA" id="ARBA00023204"/>
    </source>
</evidence>
<dbReference type="SUPFAM" id="SSF55945">
    <property type="entry name" value="TATA-box binding protein-like"/>
    <property type="match status" value="1"/>
</dbReference>